<feature type="compositionally biased region" description="Basic and acidic residues" evidence="1">
    <location>
        <begin position="153"/>
        <end position="164"/>
    </location>
</feature>
<dbReference type="Proteomes" id="UP000618818">
    <property type="component" value="Unassembled WGS sequence"/>
</dbReference>
<comment type="caution">
    <text evidence="2">The sequence shown here is derived from an EMBL/GenBank/DDBJ whole genome shotgun (WGS) entry which is preliminary data.</text>
</comment>
<keyword evidence="3" id="KW-1185">Reference proteome</keyword>
<sequence>MSPVRFEVTTAASPDQVLRALTDFSDRRLETWRRTLDPRTFEVRELGDTWAVARESTAGSPFWVVNRYDWADPTVIRTTVVEGSWGGSGDGTVRVHPADGGGSRVQAEWTHTGVRRTRERILISLINHVPMRTLVAHLWVEALDRFARSELDLRPGPRHGDQRRTCVPTSWGRSR</sequence>
<feature type="region of interest" description="Disordered" evidence="1">
    <location>
        <begin position="153"/>
        <end position="175"/>
    </location>
</feature>
<reference evidence="2 3" key="1">
    <citation type="submission" date="2020-09" db="EMBL/GenBank/DDBJ databases">
        <title>novel species in genus Nocardioides.</title>
        <authorList>
            <person name="Zhang G."/>
        </authorList>
    </citation>
    <scope>NUCLEOTIDE SEQUENCE [LARGE SCALE GENOMIC DNA]</scope>
    <source>
        <strain evidence="2 3">KCTC 39551</strain>
    </source>
</reference>
<dbReference type="EMBL" id="JACXYZ010000005">
    <property type="protein sequence ID" value="MBD3927427.1"/>
    <property type="molecule type" value="Genomic_DNA"/>
</dbReference>
<accession>A0ABR8NIK9</accession>
<evidence type="ECO:0000313" key="3">
    <source>
        <dbReference type="Proteomes" id="UP000618818"/>
    </source>
</evidence>
<protein>
    <submittedName>
        <fullName evidence="2">SRPBCC family protein</fullName>
    </submittedName>
</protein>
<proteinExistence type="predicted"/>
<organism evidence="2 3">
    <name type="scientific">Nocardioides cavernae</name>
    <dbReference type="NCBI Taxonomy" id="1921566"/>
    <lineage>
        <taxon>Bacteria</taxon>
        <taxon>Bacillati</taxon>
        <taxon>Actinomycetota</taxon>
        <taxon>Actinomycetes</taxon>
        <taxon>Propionibacteriales</taxon>
        <taxon>Nocardioidaceae</taxon>
        <taxon>Nocardioides</taxon>
    </lineage>
</organism>
<evidence type="ECO:0000256" key="1">
    <source>
        <dbReference type="SAM" id="MobiDB-lite"/>
    </source>
</evidence>
<evidence type="ECO:0000313" key="2">
    <source>
        <dbReference type="EMBL" id="MBD3927427.1"/>
    </source>
</evidence>
<dbReference type="InterPro" id="IPR019587">
    <property type="entry name" value="Polyketide_cyclase/dehydratase"/>
</dbReference>
<dbReference type="Pfam" id="PF10604">
    <property type="entry name" value="Polyketide_cyc2"/>
    <property type="match status" value="1"/>
</dbReference>
<dbReference type="SUPFAM" id="SSF55961">
    <property type="entry name" value="Bet v1-like"/>
    <property type="match status" value="1"/>
</dbReference>
<dbReference type="RefSeq" id="WP_191197267.1">
    <property type="nucleotide sequence ID" value="NZ_JACXYZ010000005.1"/>
</dbReference>
<name>A0ABR8NIK9_9ACTN</name>
<gene>
    <name evidence="2" type="ORF">IEZ26_22585</name>
</gene>